<reference evidence="3 4" key="1">
    <citation type="submission" date="2020-07" db="EMBL/GenBank/DDBJ databases">
        <title>Halosimplex pelagicum sp. nov. and Halosimplex rubrum sp. nov., isolated from salted brown alga Laminaria, and emended description of the genus Halosimplex.</title>
        <authorList>
            <person name="Cui H."/>
        </authorList>
    </citation>
    <scope>NUCLEOTIDE SEQUENCE [LARGE SCALE GENOMIC DNA]</scope>
    <source>
        <strain evidence="3 4">R27</strain>
    </source>
</reference>
<dbReference type="EMBL" id="CP058910">
    <property type="protein sequence ID" value="QLH77395.1"/>
    <property type="molecule type" value="Genomic_DNA"/>
</dbReference>
<feature type="compositionally biased region" description="Basic and acidic residues" evidence="1">
    <location>
        <begin position="7"/>
        <end position="17"/>
    </location>
</feature>
<proteinExistence type="predicted"/>
<feature type="domain" description="DICT" evidence="2">
    <location>
        <begin position="114"/>
        <end position="214"/>
    </location>
</feature>
<dbReference type="RefSeq" id="WP_179911323.1">
    <property type="nucleotide sequence ID" value="NZ_CP058910.1"/>
</dbReference>
<keyword evidence="4" id="KW-1185">Reference proteome</keyword>
<evidence type="ECO:0000313" key="4">
    <source>
        <dbReference type="Proteomes" id="UP000509667"/>
    </source>
</evidence>
<feature type="region of interest" description="Disordered" evidence="1">
    <location>
        <begin position="1"/>
        <end position="30"/>
    </location>
</feature>
<organism evidence="3 4">
    <name type="scientific">Halosimplex rubrum</name>
    <dbReference type="NCBI Taxonomy" id="869889"/>
    <lineage>
        <taxon>Archaea</taxon>
        <taxon>Methanobacteriati</taxon>
        <taxon>Methanobacteriota</taxon>
        <taxon>Stenosarchaea group</taxon>
        <taxon>Halobacteria</taxon>
        <taxon>Halobacteriales</taxon>
        <taxon>Haloarculaceae</taxon>
        <taxon>Halosimplex</taxon>
    </lineage>
</organism>
<accession>A0A7D5T619</accession>
<sequence>MAADDGPPLRELRDRARGPPKTVTTFGPEPSDDLAAVLDRFDAELVHESLPIPERSGYLVVKRGEEYLGAVSAAAFDELRDPSDDPPWNAGDSASAYRDLVALLSGASYEMDDRGRLVATAREIEDRAWRTGRGVLYVTFQSLSAFEGQVSMYEQLVGTTELAVAVYGDPDWEPPAIDGVEIRRDETGELSDFWVVAFDGAGADDAKCAMIAEEESPGTYAGVVTYDPAVVDDLTAYLGDVAASDP</sequence>
<gene>
    <name evidence="3" type="ORF">HZS55_08850</name>
</gene>
<evidence type="ECO:0000256" key="1">
    <source>
        <dbReference type="SAM" id="MobiDB-lite"/>
    </source>
</evidence>
<dbReference type="Proteomes" id="UP000509667">
    <property type="component" value="Chromosome"/>
</dbReference>
<dbReference type="GeneID" id="56077967"/>
<dbReference type="InterPro" id="IPR019278">
    <property type="entry name" value="DICT_dom"/>
</dbReference>
<evidence type="ECO:0000259" key="2">
    <source>
        <dbReference type="Pfam" id="PF10069"/>
    </source>
</evidence>
<evidence type="ECO:0000313" key="3">
    <source>
        <dbReference type="EMBL" id="QLH77395.1"/>
    </source>
</evidence>
<keyword evidence="3" id="KW-0808">Transferase</keyword>
<dbReference type="KEGG" id="hrr:HZS55_08850"/>
<keyword evidence="3" id="KW-0418">Kinase</keyword>
<dbReference type="Pfam" id="PF10069">
    <property type="entry name" value="DICT"/>
    <property type="match status" value="1"/>
</dbReference>
<dbReference type="GO" id="GO:0016301">
    <property type="term" value="F:kinase activity"/>
    <property type="evidence" value="ECO:0007669"/>
    <property type="project" value="UniProtKB-KW"/>
</dbReference>
<dbReference type="OrthoDB" id="302327at2157"/>
<protein>
    <submittedName>
        <fullName evidence="3">Histidine kinase</fullName>
    </submittedName>
</protein>
<name>A0A7D5T619_9EURY</name>
<dbReference type="AlphaFoldDB" id="A0A7D5T619"/>